<dbReference type="RefSeq" id="XP_015057513.1">
    <property type="nucleotide sequence ID" value="XM_015202027.2"/>
</dbReference>
<evidence type="ECO:0000313" key="2">
    <source>
        <dbReference type="RefSeq" id="XP_015057513.1"/>
    </source>
</evidence>
<reference evidence="1" key="1">
    <citation type="journal article" date="2014" name="Nat. Genet.">
        <title>The genome of the stress-tolerant wild tomato species Solanum pennellii.</title>
        <authorList>
            <person name="Bolger A."/>
            <person name="Scossa F."/>
            <person name="Bolger M.E."/>
            <person name="Lanz C."/>
            <person name="Maumus F."/>
            <person name="Tohge T."/>
            <person name="Quesneville H."/>
            <person name="Alseekh S."/>
            <person name="Sorensen I."/>
            <person name="Lichtenstein G."/>
            <person name="Fich E.A."/>
            <person name="Conte M."/>
            <person name="Keller H."/>
            <person name="Schneeberger K."/>
            <person name="Schwacke R."/>
            <person name="Ofner I."/>
            <person name="Vrebalov J."/>
            <person name="Xu Y."/>
            <person name="Osorio S."/>
            <person name="Aflitos S.A."/>
            <person name="Schijlen E."/>
            <person name="Jimenez-Gomez J.M."/>
            <person name="Ryngajllo M."/>
            <person name="Kimura S."/>
            <person name="Kumar R."/>
            <person name="Koenig D."/>
            <person name="Headland L.R."/>
            <person name="Maloof J.N."/>
            <person name="Sinha N."/>
            <person name="van Ham R.C."/>
            <person name="Lankhorst R.K."/>
            <person name="Mao L."/>
            <person name="Vogel A."/>
            <person name="Arsova B."/>
            <person name="Panstruga R."/>
            <person name="Fei Z."/>
            <person name="Rose J.K."/>
            <person name="Zamir D."/>
            <person name="Carrari F."/>
            <person name="Giovannoni J.J."/>
            <person name="Weigel D."/>
            <person name="Usadel B."/>
            <person name="Fernie A.R."/>
        </authorList>
    </citation>
    <scope>NUCLEOTIDE SEQUENCE [LARGE SCALE GENOMIC DNA]</scope>
    <source>
        <strain evidence="1">cv. LA0716</strain>
    </source>
</reference>
<sequence length="107" mass="11883">MAMSCGCLNPRVAGHGCFGVLSCLIRKIRFPCLIHQIYIFFCNIARTYAQLLQGKLYAASMCLIAANTSPPVNVKCRIGLDDHDSYNKLFERSASAQMGFQRVKMSS</sequence>
<organism evidence="1 2">
    <name type="scientific">Solanum pennellii</name>
    <name type="common">Tomato</name>
    <name type="synonym">Lycopersicon pennellii</name>
    <dbReference type="NCBI Taxonomy" id="28526"/>
    <lineage>
        <taxon>Eukaryota</taxon>
        <taxon>Viridiplantae</taxon>
        <taxon>Streptophyta</taxon>
        <taxon>Embryophyta</taxon>
        <taxon>Tracheophyta</taxon>
        <taxon>Spermatophyta</taxon>
        <taxon>Magnoliopsida</taxon>
        <taxon>eudicotyledons</taxon>
        <taxon>Gunneridae</taxon>
        <taxon>Pentapetalae</taxon>
        <taxon>asterids</taxon>
        <taxon>lamiids</taxon>
        <taxon>Solanales</taxon>
        <taxon>Solanaceae</taxon>
        <taxon>Solanoideae</taxon>
        <taxon>Solaneae</taxon>
        <taxon>Solanum</taxon>
        <taxon>Solanum subgen. Lycopersicon</taxon>
    </lineage>
</organism>
<protein>
    <submittedName>
        <fullName evidence="2">Uncharacterized protein LOC107003728</fullName>
    </submittedName>
</protein>
<proteinExistence type="predicted"/>
<reference evidence="2" key="2">
    <citation type="submission" date="2025-08" db="UniProtKB">
        <authorList>
            <consortium name="RefSeq"/>
        </authorList>
    </citation>
    <scope>IDENTIFICATION</scope>
</reference>
<dbReference type="GeneID" id="107003728"/>
<evidence type="ECO:0000313" key="1">
    <source>
        <dbReference type="Proteomes" id="UP000694930"/>
    </source>
</evidence>
<dbReference type="Proteomes" id="UP000694930">
    <property type="component" value="Chromosome 1"/>
</dbReference>
<gene>
    <name evidence="2" type="primary">LOC107003728</name>
</gene>
<keyword evidence="1" id="KW-1185">Reference proteome</keyword>
<name>A0ABM1FIX5_SOLPN</name>
<accession>A0ABM1FIX5</accession>